<evidence type="ECO:0000313" key="2">
    <source>
        <dbReference type="EMBL" id="ERK62192.1"/>
    </source>
</evidence>
<evidence type="ECO:0000256" key="1">
    <source>
        <dbReference type="SAM" id="MobiDB-lite"/>
    </source>
</evidence>
<accession>U2SHP8</accession>
<dbReference type="AlphaFoldDB" id="U2SHP8"/>
<organism evidence="2 3">
    <name type="scientific">Propionibacterium acidifaciens F0233</name>
    <dbReference type="NCBI Taxonomy" id="553198"/>
    <lineage>
        <taxon>Bacteria</taxon>
        <taxon>Bacillati</taxon>
        <taxon>Actinomycetota</taxon>
        <taxon>Actinomycetes</taxon>
        <taxon>Propionibacteriales</taxon>
        <taxon>Propionibacteriaceae</taxon>
        <taxon>Propionibacterium</taxon>
    </lineage>
</organism>
<name>U2SHP8_9ACTN</name>
<dbReference type="EMBL" id="ACVN02000035">
    <property type="protein sequence ID" value="ERK62192.1"/>
    <property type="molecule type" value="Genomic_DNA"/>
</dbReference>
<proteinExistence type="predicted"/>
<feature type="region of interest" description="Disordered" evidence="1">
    <location>
        <begin position="169"/>
        <end position="195"/>
    </location>
</feature>
<evidence type="ECO:0008006" key="4">
    <source>
        <dbReference type="Google" id="ProtNLM"/>
    </source>
</evidence>
<dbReference type="SUPFAM" id="SSF52777">
    <property type="entry name" value="CoA-dependent acyltransferases"/>
    <property type="match status" value="1"/>
</dbReference>
<keyword evidence="3" id="KW-1185">Reference proteome</keyword>
<dbReference type="Proteomes" id="UP000017052">
    <property type="component" value="Unassembled WGS sequence"/>
</dbReference>
<dbReference type="RefSeq" id="WP_021796408.1">
    <property type="nucleotide sequence ID" value="NZ_ACVN02000035.1"/>
</dbReference>
<reference evidence="2" key="1">
    <citation type="submission" date="2013-08" db="EMBL/GenBank/DDBJ databases">
        <authorList>
            <person name="Durkin A.S."/>
            <person name="Haft D.R."/>
            <person name="McCorrison J."/>
            <person name="Torralba M."/>
            <person name="Gillis M."/>
            <person name="Haft D.H."/>
            <person name="Methe B."/>
            <person name="Sutton G."/>
            <person name="Nelson K.E."/>
        </authorList>
    </citation>
    <scope>NUCLEOTIDE SEQUENCE [LARGE SCALE GENOMIC DNA]</scope>
    <source>
        <strain evidence="2">F0233</strain>
    </source>
</reference>
<evidence type="ECO:0000313" key="3">
    <source>
        <dbReference type="Proteomes" id="UP000017052"/>
    </source>
</evidence>
<sequence length="392" mass="42757">MKNMTAAQYSRRITSIERGYLNAATQGDNPIISFVIEGRGRLDPQELERAIVVTSRANPGLSVARKGKLWLGTGEPPALEVHTTGAGEEWTDHPFLHTPLDLVHGPVASVGLISDGHVDRLVIRVSHAVADGRGIERWTDDLFRALRGEEPAGSTSTVTDQYFLSKARRRPAPDAPWASPGSPQPSPLGAGRDDADLPRWSHVRLDGDFPFMTARIISRLGDVCPGARVLVPVDLRRHDPTIDSTANLSAPLYMEARPGRGWREVQGRILRAMANGDELRAIMARFVASNPMARSLEQARSAGRDGLFPCTAIVSDHGRIDADHRYALPEWRPEAVFTLPMLVPYAAMFISSFSVNGRTSLTLGHRSSDSRQRATGFLQTIVDAVQDGEAAA</sequence>
<dbReference type="InterPro" id="IPR023213">
    <property type="entry name" value="CAT-like_dom_sf"/>
</dbReference>
<comment type="caution">
    <text evidence="2">The sequence shown here is derived from an EMBL/GenBank/DDBJ whole genome shotgun (WGS) entry which is preliminary data.</text>
</comment>
<dbReference type="Gene3D" id="3.30.559.10">
    <property type="entry name" value="Chloramphenicol acetyltransferase-like domain"/>
    <property type="match status" value="1"/>
</dbReference>
<gene>
    <name evidence="2" type="ORF">HMPREF0682_2845</name>
</gene>
<protein>
    <recommendedName>
        <fullName evidence="4">Condensation domain protein</fullName>
    </recommendedName>
</protein>